<feature type="binding site" evidence="10">
    <location>
        <position position="177"/>
    </location>
    <ligand>
        <name>2-[(2R,5Z)-2-carboxy-4-methylthiazol-5(2H)-ylidene]ethyl phosphate</name>
        <dbReference type="ChEBI" id="CHEBI:62899"/>
    </ligand>
</feature>
<dbReference type="PANTHER" id="PTHR20857:SF15">
    <property type="entry name" value="THIAMINE-PHOSPHATE SYNTHASE"/>
    <property type="match status" value="1"/>
</dbReference>
<evidence type="ECO:0000256" key="12">
    <source>
        <dbReference type="RuleBase" id="RU004253"/>
    </source>
</evidence>
<dbReference type="GO" id="GO:0005737">
    <property type="term" value="C:cytoplasm"/>
    <property type="evidence" value="ECO:0007669"/>
    <property type="project" value="TreeGrafter"/>
</dbReference>
<dbReference type="InterPro" id="IPR013785">
    <property type="entry name" value="Aldolase_TIM"/>
</dbReference>
<evidence type="ECO:0000256" key="8">
    <source>
        <dbReference type="ARBA" id="ARBA00047851"/>
    </source>
</evidence>
<dbReference type="CDD" id="cd00564">
    <property type="entry name" value="TMP_TenI"/>
    <property type="match status" value="1"/>
</dbReference>
<evidence type="ECO:0000256" key="1">
    <source>
        <dbReference type="ARBA" id="ARBA00003814"/>
    </source>
</evidence>
<feature type="binding site" evidence="10">
    <location>
        <position position="83"/>
    </location>
    <ligand>
        <name>Mg(2+)</name>
        <dbReference type="ChEBI" id="CHEBI:18420"/>
    </ligand>
</feature>
<evidence type="ECO:0000256" key="9">
    <source>
        <dbReference type="ARBA" id="ARBA00047883"/>
    </source>
</evidence>
<dbReference type="AlphaFoldDB" id="A0A921LQP3"/>
<comment type="catalytic activity">
    <reaction evidence="7 10 11">
        <text>4-methyl-5-(2-phosphooxyethyl)-thiazole + 4-amino-2-methyl-5-(diphosphooxymethyl)pyrimidine + H(+) = thiamine phosphate + diphosphate</text>
        <dbReference type="Rhea" id="RHEA:22328"/>
        <dbReference type="ChEBI" id="CHEBI:15378"/>
        <dbReference type="ChEBI" id="CHEBI:33019"/>
        <dbReference type="ChEBI" id="CHEBI:37575"/>
        <dbReference type="ChEBI" id="CHEBI:57841"/>
        <dbReference type="ChEBI" id="CHEBI:58296"/>
        <dbReference type="EC" id="2.5.1.3"/>
    </reaction>
</comment>
<evidence type="ECO:0000256" key="3">
    <source>
        <dbReference type="ARBA" id="ARBA00022679"/>
    </source>
</evidence>
<keyword evidence="4 10" id="KW-0479">Metal-binding</keyword>
<evidence type="ECO:0000256" key="2">
    <source>
        <dbReference type="ARBA" id="ARBA00005165"/>
    </source>
</evidence>
<evidence type="ECO:0000313" key="15">
    <source>
        <dbReference type="Proteomes" id="UP000746751"/>
    </source>
</evidence>
<sequence length="224" mass="23608">MPAAQRGPWTPEDIRHGMLLYAVTDSAWLHGRTLASCVREALAGGATFVQLREKHMSTEELVEEAKTILPICREARVPFLIDDDVEAARLVGADGVHVGQSDTACAEARRILGPDAIVGVSAQTVEQAVAAERAGADYLGVGALIPTPTKPDAVDVTPEELTRICRAVKIPVVGIGGLHLSTIDILDGTGAAGAAVVSAIFAAEDIERDTRELADKLSRMALAR</sequence>
<dbReference type="FunFam" id="3.20.20.70:FF:000096">
    <property type="entry name" value="Thiamine-phosphate synthase"/>
    <property type="match status" value="1"/>
</dbReference>
<feature type="binding site" evidence="10">
    <location>
        <begin position="197"/>
        <end position="198"/>
    </location>
    <ligand>
        <name>2-[(2R,5Z)-2-carboxy-4-methylthiazol-5(2H)-ylidene]ethyl phosphate</name>
        <dbReference type="ChEBI" id="CHEBI:62899"/>
    </ligand>
</feature>
<comment type="similarity">
    <text evidence="10 11">Belongs to the thiamine-phosphate synthase family.</text>
</comment>
<evidence type="ECO:0000256" key="10">
    <source>
        <dbReference type="HAMAP-Rule" id="MF_00097"/>
    </source>
</evidence>
<evidence type="ECO:0000256" key="6">
    <source>
        <dbReference type="ARBA" id="ARBA00022977"/>
    </source>
</evidence>
<reference evidence="14" key="1">
    <citation type="journal article" date="2021" name="PeerJ">
        <title>Extensive microbial diversity within the chicken gut microbiome revealed by metagenomics and culture.</title>
        <authorList>
            <person name="Gilroy R."/>
            <person name="Ravi A."/>
            <person name="Getino M."/>
            <person name="Pursley I."/>
            <person name="Horton D.L."/>
            <person name="Alikhan N.F."/>
            <person name="Baker D."/>
            <person name="Gharbi K."/>
            <person name="Hall N."/>
            <person name="Watson M."/>
            <person name="Adriaenssens E.M."/>
            <person name="Foster-Nyarko E."/>
            <person name="Jarju S."/>
            <person name="Secka A."/>
            <person name="Antonio M."/>
            <person name="Oren A."/>
            <person name="Chaudhuri R.R."/>
            <person name="La Ragione R."/>
            <person name="Hildebrand F."/>
            <person name="Pallen M.J."/>
        </authorList>
    </citation>
    <scope>NUCLEOTIDE SEQUENCE</scope>
    <source>
        <strain evidence="14">ChiGjej2B2-7701</strain>
    </source>
</reference>
<dbReference type="GO" id="GO:0009228">
    <property type="term" value="P:thiamine biosynthetic process"/>
    <property type="evidence" value="ECO:0007669"/>
    <property type="project" value="UniProtKB-KW"/>
</dbReference>
<comment type="cofactor">
    <cofactor evidence="10">
        <name>Mg(2+)</name>
        <dbReference type="ChEBI" id="CHEBI:18420"/>
    </cofactor>
    <text evidence="10">Binds 1 Mg(2+) ion per subunit.</text>
</comment>
<dbReference type="GO" id="GO:0009229">
    <property type="term" value="P:thiamine diphosphate biosynthetic process"/>
    <property type="evidence" value="ECO:0007669"/>
    <property type="project" value="UniProtKB-UniRule"/>
</dbReference>
<feature type="binding site" evidence="10">
    <location>
        <begin position="50"/>
        <end position="54"/>
    </location>
    <ligand>
        <name>4-amino-2-methyl-5-(diphosphooxymethyl)pyrimidine</name>
        <dbReference type="ChEBI" id="CHEBI:57841"/>
    </ligand>
</feature>
<accession>A0A921LQP3</accession>
<dbReference type="Pfam" id="PF02581">
    <property type="entry name" value="TMP-TENI"/>
    <property type="match status" value="1"/>
</dbReference>
<evidence type="ECO:0000313" key="14">
    <source>
        <dbReference type="EMBL" id="HJG30190.1"/>
    </source>
</evidence>
<feature type="binding site" evidence="10">
    <location>
        <position position="121"/>
    </location>
    <ligand>
        <name>4-amino-2-methyl-5-(diphosphooxymethyl)pyrimidine</name>
        <dbReference type="ChEBI" id="CHEBI:57841"/>
    </ligand>
</feature>
<organism evidence="14 15">
    <name type="scientific">Collinsella ihumii</name>
    <dbReference type="NCBI Taxonomy" id="1720204"/>
    <lineage>
        <taxon>Bacteria</taxon>
        <taxon>Bacillati</taxon>
        <taxon>Actinomycetota</taxon>
        <taxon>Coriobacteriia</taxon>
        <taxon>Coriobacteriales</taxon>
        <taxon>Coriobacteriaceae</taxon>
        <taxon>Collinsella</taxon>
    </lineage>
</organism>
<comment type="catalytic activity">
    <reaction evidence="8 10 11">
        <text>2-(2-carboxy-4-methylthiazol-5-yl)ethyl phosphate + 4-amino-2-methyl-5-(diphosphooxymethyl)pyrimidine + 2 H(+) = thiamine phosphate + CO2 + diphosphate</text>
        <dbReference type="Rhea" id="RHEA:47848"/>
        <dbReference type="ChEBI" id="CHEBI:15378"/>
        <dbReference type="ChEBI" id="CHEBI:16526"/>
        <dbReference type="ChEBI" id="CHEBI:33019"/>
        <dbReference type="ChEBI" id="CHEBI:37575"/>
        <dbReference type="ChEBI" id="CHEBI:57841"/>
        <dbReference type="ChEBI" id="CHEBI:62890"/>
        <dbReference type="EC" id="2.5.1.3"/>
    </reaction>
</comment>
<feature type="binding site" evidence="10">
    <location>
        <position position="82"/>
    </location>
    <ligand>
        <name>4-amino-2-methyl-5-(diphosphooxymethyl)pyrimidine</name>
        <dbReference type="ChEBI" id="CHEBI:57841"/>
    </ligand>
</feature>
<evidence type="ECO:0000259" key="13">
    <source>
        <dbReference type="Pfam" id="PF02581"/>
    </source>
</evidence>
<gene>
    <name evidence="10 14" type="primary">thiE</name>
    <name evidence="14" type="ORF">K8U80_02210</name>
</gene>
<name>A0A921LQP3_9ACTN</name>
<dbReference type="EMBL" id="DYVF01000019">
    <property type="protein sequence ID" value="HJG30190.1"/>
    <property type="molecule type" value="Genomic_DNA"/>
</dbReference>
<evidence type="ECO:0000256" key="11">
    <source>
        <dbReference type="RuleBase" id="RU003826"/>
    </source>
</evidence>
<reference evidence="14" key="2">
    <citation type="submission" date="2021-09" db="EMBL/GenBank/DDBJ databases">
        <authorList>
            <person name="Gilroy R."/>
        </authorList>
    </citation>
    <scope>NUCLEOTIDE SEQUENCE</scope>
    <source>
        <strain evidence="14">ChiGjej2B2-7701</strain>
    </source>
</reference>
<comment type="catalytic activity">
    <reaction evidence="9 10 11">
        <text>2-[(2R,5Z)-2-carboxy-4-methylthiazol-5(2H)-ylidene]ethyl phosphate + 4-amino-2-methyl-5-(diphosphooxymethyl)pyrimidine + 2 H(+) = thiamine phosphate + CO2 + diphosphate</text>
        <dbReference type="Rhea" id="RHEA:47844"/>
        <dbReference type="ChEBI" id="CHEBI:15378"/>
        <dbReference type="ChEBI" id="CHEBI:16526"/>
        <dbReference type="ChEBI" id="CHEBI:33019"/>
        <dbReference type="ChEBI" id="CHEBI:37575"/>
        <dbReference type="ChEBI" id="CHEBI:57841"/>
        <dbReference type="ChEBI" id="CHEBI:62899"/>
        <dbReference type="EC" id="2.5.1.3"/>
    </reaction>
</comment>
<dbReference type="SUPFAM" id="SSF51391">
    <property type="entry name" value="Thiamin phosphate synthase"/>
    <property type="match status" value="1"/>
</dbReference>
<feature type="binding site" evidence="10">
    <location>
        <position position="102"/>
    </location>
    <ligand>
        <name>Mg(2+)</name>
        <dbReference type="ChEBI" id="CHEBI:18420"/>
    </ligand>
</feature>
<protein>
    <recommendedName>
        <fullName evidence="10">Thiamine-phosphate synthase</fullName>
        <shortName evidence="10">TP synthase</shortName>
        <shortName evidence="10">TPS</shortName>
        <ecNumber evidence="10">2.5.1.3</ecNumber>
    </recommendedName>
    <alternativeName>
        <fullName evidence="10">Thiamine-phosphate pyrophosphorylase</fullName>
        <shortName evidence="10">TMP pyrophosphorylase</shortName>
        <shortName evidence="10">TMP-PPase</shortName>
    </alternativeName>
</protein>
<comment type="caution">
    <text evidence="14">The sequence shown here is derived from an EMBL/GenBank/DDBJ whole genome shotgun (WGS) entry which is preliminary data.</text>
</comment>
<dbReference type="GO" id="GO:0004789">
    <property type="term" value="F:thiamine-phosphate diphosphorylase activity"/>
    <property type="evidence" value="ECO:0007669"/>
    <property type="project" value="UniProtKB-UniRule"/>
</dbReference>
<evidence type="ECO:0000256" key="4">
    <source>
        <dbReference type="ARBA" id="ARBA00022723"/>
    </source>
</evidence>
<comment type="function">
    <text evidence="1 10">Condenses 4-methyl-5-(beta-hydroxyethyl)thiazole monophosphate (THZ-P) and 2-methyl-4-amino-5-hydroxymethyl pyrimidine pyrophosphate (HMP-PP) to form thiamine monophosphate (TMP).</text>
</comment>
<dbReference type="InterPro" id="IPR034291">
    <property type="entry name" value="TMP_synthase"/>
</dbReference>
<keyword evidence="5 10" id="KW-0460">Magnesium</keyword>
<dbReference type="PANTHER" id="PTHR20857">
    <property type="entry name" value="THIAMINE-PHOSPHATE PYROPHOSPHORYLASE"/>
    <property type="match status" value="1"/>
</dbReference>
<feature type="binding site" evidence="10">
    <location>
        <position position="150"/>
    </location>
    <ligand>
        <name>4-amino-2-methyl-5-(diphosphooxymethyl)pyrimidine</name>
        <dbReference type="ChEBI" id="CHEBI:57841"/>
    </ligand>
</feature>
<dbReference type="HAMAP" id="MF_00097">
    <property type="entry name" value="TMP_synthase"/>
    <property type="match status" value="1"/>
</dbReference>
<dbReference type="EC" id="2.5.1.3" evidence="10"/>
<proteinExistence type="inferred from homology"/>
<evidence type="ECO:0000256" key="7">
    <source>
        <dbReference type="ARBA" id="ARBA00047334"/>
    </source>
</evidence>
<feature type="binding site" evidence="10">
    <location>
        <begin position="147"/>
        <end position="149"/>
    </location>
    <ligand>
        <name>2-[(2R,5Z)-2-carboxy-4-methylthiazol-5(2H)-ylidene]ethyl phosphate</name>
        <dbReference type="ChEBI" id="CHEBI:62899"/>
    </ligand>
</feature>
<dbReference type="NCBIfam" id="TIGR00693">
    <property type="entry name" value="thiE"/>
    <property type="match status" value="1"/>
</dbReference>
<feature type="domain" description="Thiamine phosphate synthase/TenI" evidence="13">
    <location>
        <begin position="20"/>
        <end position="200"/>
    </location>
</feature>
<dbReference type="Gene3D" id="3.20.20.70">
    <property type="entry name" value="Aldolase class I"/>
    <property type="match status" value="1"/>
</dbReference>
<dbReference type="InterPro" id="IPR022998">
    <property type="entry name" value="ThiamineP_synth_TenI"/>
</dbReference>
<dbReference type="GO" id="GO:0000287">
    <property type="term" value="F:magnesium ion binding"/>
    <property type="evidence" value="ECO:0007669"/>
    <property type="project" value="UniProtKB-UniRule"/>
</dbReference>
<keyword evidence="3 10" id="KW-0808">Transferase</keyword>
<dbReference type="Proteomes" id="UP000746751">
    <property type="component" value="Unassembled WGS sequence"/>
</dbReference>
<evidence type="ECO:0000256" key="5">
    <source>
        <dbReference type="ARBA" id="ARBA00022842"/>
    </source>
</evidence>
<keyword evidence="6 10" id="KW-0784">Thiamine biosynthesis</keyword>
<dbReference type="InterPro" id="IPR036206">
    <property type="entry name" value="ThiamineP_synth_sf"/>
</dbReference>
<comment type="pathway">
    <text evidence="2 10 12">Cofactor biosynthesis; thiamine diphosphate biosynthesis; thiamine phosphate from 4-amino-2-methyl-5-diphosphomethylpyrimidine and 4-methyl-5-(2-phosphoethyl)-thiazole: step 1/1.</text>
</comment>